<evidence type="ECO:0000259" key="3">
    <source>
        <dbReference type="Pfam" id="PF05426"/>
    </source>
</evidence>
<keyword evidence="1" id="KW-0732">Signal</keyword>
<comment type="caution">
    <text evidence="4">The sequence shown here is derived from an EMBL/GenBank/DDBJ whole genome shotgun (WGS) entry which is preliminary data.</text>
</comment>
<dbReference type="InterPro" id="IPR008929">
    <property type="entry name" value="Chondroitin_lyas"/>
</dbReference>
<dbReference type="GO" id="GO:0042597">
    <property type="term" value="C:periplasmic space"/>
    <property type="evidence" value="ECO:0007669"/>
    <property type="project" value="InterPro"/>
</dbReference>
<proteinExistence type="predicted"/>
<dbReference type="EMBL" id="DNAN01000300">
    <property type="protein sequence ID" value="HAW75791.1"/>
    <property type="molecule type" value="Genomic_DNA"/>
</dbReference>
<keyword evidence="2" id="KW-0456">Lyase</keyword>
<accession>A0A350P3C4</accession>
<evidence type="ECO:0000313" key="5">
    <source>
        <dbReference type="Proteomes" id="UP000263517"/>
    </source>
</evidence>
<gene>
    <name evidence="4" type="ORF">DCW74_08660</name>
</gene>
<dbReference type="RefSeq" id="WP_281956480.1">
    <property type="nucleotide sequence ID" value="NZ_CALBIY010000023.1"/>
</dbReference>
<dbReference type="Proteomes" id="UP000263517">
    <property type="component" value="Unassembled WGS sequence"/>
</dbReference>
<organism evidence="4 5">
    <name type="scientific">Alteromonas australica</name>
    <dbReference type="NCBI Taxonomy" id="589873"/>
    <lineage>
        <taxon>Bacteria</taxon>
        <taxon>Pseudomonadati</taxon>
        <taxon>Pseudomonadota</taxon>
        <taxon>Gammaproteobacteria</taxon>
        <taxon>Alteromonadales</taxon>
        <taxon>Alteromonadaceae</taxon>
        <taxon>Alteromonas/Salinimonas group</taxon>
        <taxon>Alteromonas</taxon>
    </lineage>
</organism>
<protein>
    <recommendedName>
        <fullName evidence="3">Alginate lyase domain-containing protein</fullName>
    </recommendedName>
</protein>
<evidence type="ECO:0000256" key="1">
    <source>
        <dbReference type="ARBA" id="ARBA00022729"/>
    </source>
</evidence>
<name>A0A350P3C4_9ALTE</name>
<dbReference type="InterPro" id="IPR008397">
    <property type="entry name" value="Alginate_lyase_dom"/>
</dbReference>
<sequence length="384" mass="43857">MKRIIIAFASILTVITTNVHLSLANSIDITPFVAPSILNTKQELSNLSRLQNFESPKAMKALKLLTSSHYSDLDREFHAYETVKVAARESTPEEQQFKEDAHAARSLALMWHITGEDAYRVKSSNILTEWSKTFKNLKVAKGHKSQAYLEAAWTLPVWVSAADMLRYGDTRWMEAERESFKKFIVKLNAYAKKAHRDNNWGASATLAGISASVYLKDRKSYQKNIKYFKHYLKTLSNSDGSMNSDYLSDSWHSQYAIISLIHSAEIASHQGTDLYGFIIEGERLPRLAEILEHFAGLFIGKIPNPEGLKRGNYRGAHNNKQAYQIAYKYLKLNRPDVLENMPNFIEMMESWSPTETSIQFMKWDRVTHSILEQDNSHDSVSGLH</sequence>
<dbReference type="Gene3D" id="1.50.10.100">
    <property type="entry name" value="Chondroitin AC/alginate lyase"/>
    <property type="match status" value="1"/>
</dbReference>
<evidence type="ECO:0000313" key="4">
    <source>
        <dbReference type="EMBL" id="HAW75791.1"/>
    </source>
</evidence>
<feature type="domain" description="Alginate lyase" evidence="3">
    <location>
        <begin position="88"/>
        <end position="290"/>
    </location>
</feature>
<dbReference type="SUPFAM" id="SSF48230">
    <property type="entry name" value="Chondroitin AC/alginate lyase"/>
    <property type="match status" value="1"/>
</dbReference>
<dbReference type="GO" id="GO:0016829">
    <property type="term" value="F:lyase activity"/>
    <property type="evidence" value="ECO:0007669"/>
    <property type="project" value="UniProtKB-KW"/>
</dbReference>
<dbReference type="AlphaFoldDB" id="A0A350P3C4"/>
<dbReference type="Pfam" id="PF05426">
    <property type="entry name" value="Alginate_lyase"/>
    <property type="match status" value="1"/>
</dbReference>
<evidence type="ECO:0000256" key="2">
    <source>
        <dbReference type="ARBA" id="ARBA00023239"/>
    </source>
</evidence>
<reference evidence="4 5" key="1">
    <citation type="journal article" date="2018" name="Nat. Biotechnol.">
        <title>A standardized bacterial taxonomy based on genome phylogeny substantially revises the tree of life.</title>
        <authorList>
            <person name="Parks D.H."/>
            <person name="Chuvochina M."/>
            <person name="Waite D.W."/>
            <person name="Rinke C."/>
            <person name="Skarshewski A."/>
            <person name="Chaumeil P.A."/>
            <person name="Hugenholtz P."/>
        </authorList>
    </citation>
    <scope>NUCLEOTIDE SEQUENCE [LARGE SCALE GENOMIC DNA]</scope>
    <source>
        <strain evidence="4">UBA11978</strain>
    </source>
</reference>